<keyword evidence="3" id="KW-1185">Reference proteome</keyword>
<comment type="caution">
    <text evidence="2">The sequence shown here is derived from an EMBL/GenBank/DDBJ whole genome shotgun (WGS) entry which is preliminary data.</text>
</comment>
<reference evidence="2 3" key="1">
    <citation type="submission" date="2019-06" db="EMBL/GenBank/DDBJ databases">
        <title>Genome Sequence of the Brown Rot Fungal Pathogen Monilinia fructicola.</title>
        <authorList>
            <person name="De Miccolis Angelini R.M."/>
            <person name="Landi L."/>
            <person name="Abate D."/>
            <person name="Pollastro S."/>
            <person name="Romanazzi G."/>
            <person name="Faretra F."/>
        </authorList>
    </citation>
    <scope>NUCLEOTIDE SEQUENCE [LARGE SCALE GENOMIC DNA]</scope>
    <source>
        <strain evidence="2 3">Mfrc123</strain>
    </source>
</reference>
<proteinExistence type="predicted"/>
<organism evidence="2 3">
    <name type="scientific">Monilinia fructicola</name>
    <name type="common">Brown rot fungus</name>
    <name type="synonym">Ciboria fructicola</name>
    <dbReference type="NCBI Taxonomy" id="38448"/>
    <lineage>
        <taxon>Eukaryota</taxon>
        <taxon>Fungi</taxon>
        <taxon>Dikarya</taxon>
        <taxon>Ascomycota</taxon>
        <taxon>Pezizomycotina</taxon>
        <taxon>Leotiomycetes</taxon>
        <taxon>Helotiales</taxon>
        <taxon>Sclerotiniaceae</taxon>
        <taxon>Monilinia</taxon>
    </lineage>
</organism>
<dbReference type="Proteomes" id="UP000322873">
    <property type="component" value="Unassembled WGS sequence"/>
</dbReference>
<dbReference type="EMBL" id="VICG01000014">
    <property type="protein sequence ID" value="KAA8565052.1"/>
    <property type="molecule type" value="Genomic_DNA"/>
</dbReference>
<name>A0A5M9JB05_MONFR</name>
<feature type="region of interest" description="Disordered" evidence="1">
    <location>
        <begin position="38"/>
        <end position="64"/>
    </location>
</feature>
<feature type="compositionally biased region" description="Basic residues" evidence="1">
    <location>
        <begin position="53"/>
        <end position="62"/>
    </location>
</feature>
<evidence type="ECO:0000313" key="3">
    <source>
        <dbReference type="Proteomes" id="UP000322873"/>
    </source>
</evidence>
<gene>
    <name evidence="2" type="ORF">EYC84_010814</name>
</gene>
<evidence type="ECO:0000313" key="2">
    <source>
        <dbReference type="EMBL" id="KAA8565052.1"/>
    </source>
</evidence>
<dbReference type="AlphaFoldDB" id="A0A5M9JB05"/>
<sequence length="144" mass="16122">MIDTVTIHEHTSHTLCICWDSTRERALSISTYPLLPTKLSMPPNPNRADRISKPKRSKPKKGMRVEVGKAAIQVNQGNKQGLCTLCFHLLQLPLPPLYYAPPPSKIQNNQDYEKFTSACTDGVGLRAGERMAVGKIKRRPAQEQ</sequence>
<accession>A0A5M9JB05</accession>
<protein>
    <submittedName>
        <fullName evidence="2">Uncharacterized protein</fullName>
    </submittedName>
</protein>
<evidence type="ECO:0000256" key="1">
    <source>
        <dbReference type="SAM" id="MobiDB-lite"/>
    </source>
</evidence>